<evidence type="ECO:0000313" key="2">
    <source>
        <dbReference type="Proteomes" id="UP001239111"/>
    </source>
</evidence>
<accession>A0ACC2PI43</accession>
<sequence length="409" mass="46965">MNIVLVHRKSVFIFGFIIGFLSFILIDYFYSISKSSKNAQKTSLFVGPADKISYVAWKSQQYIKDSKVDLDTLVYGKQSGQKEGESRSMLEAEWLKKKIPITCVAFVERLKLAAAIKATWGKHCNKLVLFSQRPIDDTTTVITLNINYTSSWHLLCETMNYLWKKKKELPLSWTIFVKDDTIVIPENLRHVLAPLDPMEPHYLGHAIVLWSIPYNAAEAGYVLSYKVLQKLMSVFDNSQKCIAGGKYWKKEDFYLGKHLASMGIYPTDTRDAQLRTTFHGFSMNALLGGIARPASYHSRTLYPPASGCCSDRTITFNIGDADRMRTLSYILFHLRIFRNGTHGNRPPPTPIPDNEVWKVALREEFNLTDISDISNEQYFQIWRSKYSDPEYFIAKNYHTKSKLKLDSES</sequence>
<evidence type="ECO:0000313" key="1">
    <source>
        <dbReference type="EMBL" id="KAJ8683260.1"/>
    </source>
</evidence>
<organism evidence="1 2">
    <name type="scientific">Eretmocerus hayati</name>
    <dbReference type="NCBI Taxonomy" id="131215"/>
    <lineage>
        <taxon>Eukaryota</taxon>
        <taxon>Metazoa</taxon>
        <taxon>Ecdysozoa</taxon>
        <taxon>Arthropoda</taxon>
        <taxon>Hexapoda</taxon>
        <taxon>Insecta</taxon>
        <taxon>Pterygota</taxon>
        <taxon>Neoptera</taxon>
        <taxon>Endopterygota</taxon>
        <taxon>Hymenoptera</taxon>
        <taxon>Apocrita</taxon>
        <taxon>Proctotrupomorpha</taxon>
        <taxon>Chalcidoidea</taxon>
        <taxon>Aphelinidae</taxon>
        <taxon>Aphelininae</taxon>
        <taxon>Eretmocerus</taxon>
    </lineage>
</organism>
<gene>
    <name evidence="1" type="ORF">QAD02_019052</name>
</gene>
<proteinExistence type="predicted"/>
<reference evidence="1" key="1">
    <citation type="submission" date="2023-04" db="EMBL/GenBank/DDBJ databases">
        <title>A chromosome-level genome assembly of the parasitoid wasp Eretmocerus hayati.</title>
        <authorList>
            <person name="Zhong Y."/>
            <person name="Liu S."/>
            <person name="Liu Y."/>
        </authorList>
    </citation>
    <scope>NUCLEOTIDE SEQUENCE</scope>
    <source>
        <strain evidence="1">ZJU_SS_LIU_2023</strain>
    </source>
</reference>
<keyword evidence="2" id="KW-1185">Reference proteome</keyword>
<comment type="caution">
    <text evidence="1">The sequence shown here is derived from an EMBL/GenBank/DDBJ whole genome shotgun (WGS) entry which is preliminary data.</text>
</comment>
<protein>
    <submittedName>
        <fullName evidence="1">Uncharacterized protein</fullName>
    </submittedName>
</protein>
<name>A0ACC2PI43_9HYME</name>
<dbReference type="Proteomes" id="UP001239111">
    <property type="component" value="Chromosome 1"/>
</dbReference>
<dbReference type="EMBL" id="CM056741">
    <property type="protein sequence ID" value="KAJ8683260.1"/>
    <property type="molecule type" value="Genomic_DNA"/>
</dbReference>